<comment type="caution">
    <text evidence="1">The sequence shown here is derived from an EMBL/GenBank/DDBJ whole genome shotgun (WGS) entry which is preliminary data.</text>
</comment>
<reference evidence="1 2" key="1">
    <citation type="submission" date="2023-07" db="EMBL/GenBank/DDBJ databases">
        <title>Sorghum-associated microbial communities from plants grown in Nebraska, USA.</title>
        <authorList>
            <person name="Schachtman D."/>
        </authorList>
    </citation>
    <scope>NUCLEOTIDE SEQUENCE [LARGE SCALE GENOMIC DNA]</scope>
    <source>
        <strain evidence="1 2">BE308</strain>
    </source>
</reference>
<evidence type="ECO:0000313" key="1">
    <source>
        <dbReference type="EMBL" id="MDR7307064.1"/>
    </source>
</evidence>
<proteinExistence type="predicted"/>
<name>A0ABU1ZNE8_9BURK</name>
<sequence length="152" mass="16868">MALSLMGQRVFALFIGRGAQYGSQSQPLPLQLCREGLGGEGFAIQITLRLFASQKLQQLRFLFGLNAFSDHFQVEPMGQVNNAVHQPHVVDLCRHLHCEWHIDLGPISLYFASQKLLPAKTRAFIDFAIHAFGEQKLAHVLSAKSLVKSKGA</sequence>
<accession>A0ABU1ZNE8</accession>
<protein>
    <recommendedName>
        <fullName evidence="3">LysR substrate-binding domain-containing protein</fullName>
    </recommendedName>
</protein>
<keyword evidence="2" id="KW-1185">Reference proteome</keyword>
<organism evidence="1 2">
    <name type="scientific">Rhodoferax saidenbachensis</name>
    <dbReference type="NCBI Taxonomy" id="1484693"/>
    <lineage>
        <taxon>Bacteria</taxon>
        <taxon>Pseudomonadati</taxon>
        <taxon>Pseudomonadota</taxon>
        <taxon>Betaproteobacteria</taxon>
        <taxon>Burkholderiales</taxon>
        <taxon>Comamonadaceae</taxon>
        <taxon>Rhodoferax</taxon>
    </lineage>
</organism>
<evidence type="ECO:0000313" key="2">
    <source>
        <dbReference type="Proteomes" id="UP001268089"/>
    </source>
</evidence>
<dbReference type="EMBL" id="JAVDXO010000004">
    <property type="protein sequence ID" value="MDR7307064.1"/>
    <property type="molecule type" value="Genomic_DNA"/>
</dbReference>
<evidence type="ECO:0008006" key="3">
    <source>
        <dbReference type="Google" id="ProtNLM"/>
    </source>
</evidence>
<dbReference type="Proteomes" id="UP001268089">
    <property type="component" value="Unassembled WGS sequence"/>
</dbReference>
<gene>
    <name evidence="1" type="ORF">J2X15_002350</name>
</gene>